<dbReference type="Pfam" id="PF13240">
    <property type="entry name" value="Zn_Ribbon_1"/>
    <property type="match status" value="1"/>
</dbReference>
<proteinExistence type="predicted"/>
<dbReference type="EMBL" id="PPWZ01000027">
    <property type="protein sequence ID" value="POH37124.1"/>
    <property type="molecule type" value="Genomic_DNA"/>
</dbReference>
<feature type="transmembrane region" description="Helical" evidence="1">
    <location>
        <begin position="252"/>
        <end position="270"/>
    </location>
</feature>
<keyword evidence="1" id="KW-1133">Transmembrane helix</keyword>
<keyword evidence="1" id="KW-0812">Transmembrane</keyword>
<feature type="transmembrane region" description="Helical" evidence="1">
    <location>
        <begin position="79"/>
        <end position="100"/>
    </location>
</feature>
<name>A0A2P4R775_9LACO</name>
<feature type="transmembrane region" description="Helical" evidence="1">
    <location>
        <begin position="134"/>
        <end position="157"/>
    </location>
</feature>
<dbReference type="Pfam" id="PF20214">
    <property type="entry name" value="DUF6574"/>
    <property type="match status" value="1"/>
</dbReference>
<feature type="transmembrane region" description="Helical" evidence="1">
    <location>
        <begin position="177"/>
        <end position="198"/>
    </location>
</feature>
<sequence>MEKCKNCGADLKPGDKFCKKCGTPVDEIHVSNGETTSKSTSEIKNNETIANLKKHSLNYFTWYKDSLLKPSIVKNDNKYFGLTTLLLNAILAAYAIFIVLDKIFLAAKDALEDTAISDYSTIAKEMKLNIPTGFSLYFQILMLAVLYYIVFLIVGFVCKKYLVDQKVSLFDYANQLGSYSSSLIVAQIIMAILLLMSVPGDLTSLQSMPALFSLLGSIKFVVVVLAVISSIWTVAYVSSIVLEKAQANMDKIYVAVITLLLNNLVLYLVYKMIANSMISKYYTLFKDLM</sequence>
<gene>
    <name evidence="3" type="ORF">C2R26_04700</name>
</gene>
<evidence type="ECO:0000256" key="1">
    <source>
        <dbReference type="SAM" id="Phobius"/>
    </source>
</evidence>
<dbReference type="InterPro" id="IPR026870">
    <property type="entry name" value="Zinc_ribbon_dom"/>
</dbReference>
<comment type="caution">
    <text evidence="3">The sequence shown here is derived from an EMBL/GenBank/DDBJ whole genome shotgun (WGS) entry which is preliminary data.</text>
</comment>
<dbReference type="AlphaFoldDB" id="A0A2P4R775"/>
<dbReference type="InterPro" id="IPR046481">
    <property type="entry name" value="DUF6574"/>
</dbReference>
<organism evidence="3">
    <name type="scientific">Companilactobacillus formosensis</name>
    <dbReference type="NCBI Taxonomy" id="1617889"/>
    <lineage>
        <taxon>Bacteria</taxon>
        <taxon>Bacillati</taxon>
        <taxon>Bacillota</taxon>
        <taxon>Bacilli</taxon>
        <taxon>Lactobacillales</taxon>
        <taxon>Lactobacillaceae</taxon>
        <taxon>Companilactobacillus</taxon>
    </lineage>
</organism>
<accession>A0A2P4R775</accession>
<protein>
    <submittedName>
        <fullName evidence="3">Zinc ribbon domain-containing protein</fullName>
    </submittedName>
</protein>
<feature type="domain" description="Zinc-ribbon" evidence="2">
    <location>
        <begin position="3"/>
        <end position="25"/>
    </location>
</feature>
<evidence type="ECO:0000259" key="2">
    <source>
        <dbReference type="Pfam" id="PF13240"/>
    </source>
</evidence>
<reference evidence="3" key="1">
    <citation type="submission" date="2018-01" db="EMBL/GenBank/DDBJ databases">
        <title>Genome sequnecing of Lactobacillus formosensis KACC 18721.</title>
        <authorList>
            <person name="Kim S.-J."/>
            <person name="Heo J."/>
        </authorList>
    </citation>
    <scope>NUCLEOTIDE SEQUENCE</scope>
    <source>
        <strain evidence="3">KACC 18721</strain>
    </source>
</reference>
<feature type="transmembrane region" description="Helical" evidence="1">
    <location>
        <begin position="210"/>
        <end position="232"/>
    </location>
</feature>
<evidence type="ECO:0000313" key="3">
    <source>
        <dbReference type="EMBL" id="POH37124.1"/>
    </source>
</evidence>
<keyword evidence="1" id="KW-0472">Membrane</keyword>